<name>A0A974I4I9_XENLA</name>
<reference evidence="9" key="1">
    <citation type="journal article" date="2016" name="Nature">
        <title>Genome evolution in the allotetraploid frog Xenopus laevis.</title>
        <authorList>
            <person name="Session A.M."/>
            <person name="Uno Y."/>
            <person name="Kwon T."/>
            <person name="Chapman J.A."/>
            <person name="Toyoda A."/>
            <person name="Takahashi S."/>
            <person name="Fukui A."/>
            <person name="Hikosaka A."/>
            <person name="Suzuki A."/>
            <person name="Kondo M."/>
            <person name="van Heeringen S.J."/>
            <person name="Quigley I."/>
            <person name="Heinz S."/>
            <person name="Ogino H."/>
            <person name="Ochi H."/>
            <person name="Hellsten U."/>
            <person name="Lyons J.B."/>
            <person name="Simakov O."/>
            <person name="Putnam N."/>
            <person name="Stites J."/>
            <person name="Kuroki Y."/>
            <person name="Tanaka T."/>
            <person name="Michiue T."/>
            <person name="Watanabe M."/>
            <person name="Bogdanovic O."/>
            <person name="Lister R."/>
            <person name="Georgiou G."/>
            <person name="Paranjpe S.S."/>
            <person name="van Kruijsbergen I."/>
            <person name="Shu S."/>
            <person name="Carlson J."/>
            <person name="Kinoshita T."/>
            <person name="Ohta Y."/>
            <person name="Mawaribuchi S."/>
            <person name="Jenkins J."/>
            <person name="Grimwood J."/>
            <person name="Schmutz J."/>
            <person name="Mitros T."/>
            <person name="Mozaffari S.V."/>
            <person name="Suzuki Y."/>
            <person name="Haramoto Y."/>
            <person name="Yamamoto T.S."/>
            <person name="Takagi C."/>
            <person name="Heald R."/>
            <person name="Miller K."/>
            <person name="Haudenschild C."/>
            <person name="Kitzman J."/>
            <person name="Nakayama T."/>
            <person name="Izutsu Y."/>
            <person name="Robert J."/>
            <person name="Fortriede J."/>
            <person name="Burns K."/>
            <person name="Lotay V."/>
            <person name="Karimi K."/>
            <person name="Yasuoka Y."/>
            <person name="Dichmann D.S."/>
            <person name="Flajnik M.F."/>
            <person name="Houston D.W."/>
            <person name="Shendure J."/>
            <person name="DuPasquier L."/>
            <person name="Vize P.D."/>
            <person name="Zorn A.M."/>
            <person name="Ito M."/>
            <person name="Marcotte E.M."/>
            <person name="Wallingford J.B."/>
            <person name="Ito Y."/>
            <person name="Asashima M."/>
            <person name="Ueno N."/>
            <person name="Matsuda Y."/>
            <person name="Veenstra G.J."/>
            <person name="Fujiyama A."/>
            <person name="Harland R.M."/>
            <person name="Taira M."/>
            <person name="Rokhsar D.S."/>
        </authorList>
    </citation>
    <scope>NUCLEOTIDE SEQUENCE [LARGE SCALE GENOMIC DNA]</scope>
    <source>
        <strain evidence="9">J</strain>
    </source>
</reference>
<evidence type="ECO:0000256" key="5">
    <source>
        <dbReference type="ARBA" id="ARBA00023319"/>
    </source>
</evidence>
<evidence type="ECO:0000256" key="1">
    <source>
        <dbReference type="ARBA" id="ARBA00022729"/>
    </source>
</evidence>
<dbReference type="EMBL" id="CM004466">
    <property type="protein sequence ID" value="OCU01450.1"/>
    <property type="molecule type" value="Genomic_DNA"/>
</dbReference>
<keyword evidence="4" id="KW-0675">Receptor</keyword>
<dbReference type="InterPro" id="IPR003599">
    <property type="entry name" value="Ig_sub"/>
</dbReference>
<dbReference type="InterPro" id="IPR036179">
    <property type="entry name" value="Ig-like_dom_sf"/>
</dbReference>
<keyword evidence="2" id="KW-0391">Immunity</keyword>
<evidence type="ECO:0000256" key="4">
    <source>
        <dbReference type="ARBA" id="ARBA00023170"/>
    </source>
</evidence>
<dbReference type="InterPro" id="IPR007110">
    <property type="entry name" value="Ig-like_dom"/>
</dbReference>
<dbReference type="InterPro" id="IPR013106">
    <property type="entry name" value="Ig_V-set"/>
</dbReference>
<evidence type="ECO:0000313" key="9">
    <source>
        <dbReference type="Proteomes" id="UP000694892"/>
    </source>
</evidence>
<dbReference type="GO" id="GO:0042605">
    <property type="term" value="F:peptide antigen binding"/>
    <property type="evidence" value="ECO:0007669"/>
    <property type="project" value="TreeGrafter"/>
</dbReference>
<dbReference type="GO" id="GO:0002250">
    <property type="term" value="P:adaptive immune response"/>
    <property type="evidence" value="ECO:0007669"/>
    <property type="project" value="UniProtKB-KW"/>
</dbReference>
<dbReference type="SUPFAM" id="SSF48726">
    <property type="entry name" value="Immunoglobulin"/>
    <property type="match status" value="1"/>
</dbReference>
<evidence type="ECO:0000256" key="2">
    <source>
        <dbReference type="ARBA" id="ARBA00022859"/>
    </source>
</evidence>
<accession>A0A974I4I9</accession>
<evidence type="ECO:0000256" key="6">
    <source>
        <dbReference type="ARBA" id="ARBA00043266"/>
    </source>
</evidence>
<dbReference type="InterPro" id="IPR013783">
    <property type="entry name" value="Ig-like_fold"/>
</dbReference>
<keyword evidence="5" id="KW-0393">Immunoglobulin domain</keyword>
<dbReference type="SMART" id="SM00409">
    <property type="entry name" value="IG"/>
    <property type="match status" value="1"/>
</dbReference>
<keyword evidence="3" id="KW-1064">Adaptive immunity</keyword>
<evidence type="ECO:0000259" key="7">
    <source>
        <dbReference type="PROSITE" id="PS50835"/>
    </source>
</evidence>
<protein>
    <recommendedName>
        <fullName evidence="7">Ig-like domain-containing protein</fullName>
    </recommendedName>
</protein>
<dbReference type="PROSITE" id="PS50835">
    <property type="entry name" value="IG_LIKE"/>
    <property type="match status" value="1"/>
</dbReference>
<dbReference type="SMART" id="SM00406">
    <property type="entry name" value="IGv"/>
    <property type="match status" value="1"/>
</dbReference>
<evidence type="ECO:0000313" key="8">
    <source>
        <dbReference type="EMBL" id="OCU01450.1"/>
    </source>
</evidence>
<evidence type="ECO:0000256" key="3">
    <source>
        <dbReference type="ARBA" id="ARBA00023130"/>
    </source>
</evidence>
<organism evidence="8 9">
    <name type="scientific">Xenopus laevis</name>
    <name type="common">African clawed frog</name>
    <dbReference type="NCBI Taxonomy" id="8355"/>
    <lineage>
        <taxon>Eukaryota</taxon>
        <taxon>Metazoa</taxon>
        <taxon>Chordata</taxon>
        <taxon>Craniata</taxon>
        <taxon>Vertebrata</taxon>
        <taxon>Euteleostomi</taxon>
        <taxon>Amphibia</taxon>
        <taxon>Batrachia</taxon>
        <taxon>Anura</taxon>
        <taxon>Pipoidea</taxon>
        <taxon>Pipidae</taxon>
        <taxon>Xenopodinae</taxon>
        <taxon>Xenopus</taxon>
        <taxon>Xenopus</taxon>
    </lineage>
</organism>
<dbReference type="Pfam" id="PF07686">
    <property type="entry name" value="V-set"/>
    <property type="match status" value="1"/>
</dbReference>
<gene>
    <name evidence="8" type="ORF">XELAEV_18007239mg</name>
</gene>
<dbReference type="Gene3D" id="2.60.40.10">
    <property type="entry name" value="Immunoglobulins"/>
    <property type="match status" value="1"/>
</dbReference>
<proteinExistence type="predicted"/>
<dbReference type="InterPro" id="IPR051006">
    <property type="entry name" value="TCR_variable_domain"/>
</dbReference>
<keyword evidence="6" id="KW-1279">T cell receptor</keyword>
<feature type="domain" description="Ig-like" evidence="7">
    <location>
        <begin position="1"/>
        <end position="93"/>
    </location>
</feature>
<dbReference type="GO" id="GO:0042101">
    <property type="term" value="C:T cell receptor complex"/>
    <property type="evidence" value="ECO:0007669"/>
    <property type="project" value="UniProtKB-KW"/>
</dbReference>
<keyword evidence="1" id="KW-0732">Signal</keyword>
<dbReference type="Proteomes" id="UP000694892">
    <property type="component" value="Chromosome 1L"/>
</dbReference>
<dbReference type="PANTHER" id="PTHR19343:SF13">
    <property type="entry name" value="T CELL RECEPTOR ALPHA VARIABLE 21"/>
    <property type="match status" value="1"/>
</dbReference>
<dbReference type="PANTHER" id="PTHR19343">
    <property type="entry name" value="T CELL RECEPTOR ALPHA VARIABLE 1-2"/>
    <property type="match status" value="1"/>
</dbReference>
<dbReference type="AlphaFoldDB" id="A0A974I4I9"/>
<sequence length="141" mass="16149">MTFIHYVTCDHYQSVHVVDGHTASLPCSYKDSAINYLKWYRQYPGEKPNELMTIFTDGNRTEGRFTAELQKKDKTSFLYVPNTRVTDSAYYVCATDALCQTSYASQCKNTILFWSLSNYTGVVYCLHGIKGVHCNFMSGYI</sequence>